<protein>
    <submittedName>
        <fullName evidence="2">Uncharacterized protein</fullName>
    </submittedName>
</protein>
<accession>A0AAD6BMD8</accession>
<dbReference type="Proteomes" id="UP001219934">
    <property type="component" value="Unassembled WGS sequence"/>
</dbReference>
<evidence type="ECO:0000313" key="3">
    <source>
        <dbReference type="Proteomes" id="UP001219934"/>
    </source>
</evidence>
<organism evidence="2 3">
    <name type="scientific">Pogonophryne albipinna</name>
    <dbReference type="NCBI Taxonomy" id="1090488"/>
    <lineage>
        <taxon>Eukaryota</taxon>
        <taxon>Metazoa</taxon>
        <taxon>Chordata</taxon>
        <taxon>Craniata</taxon>
        <taxon>Vertebrata</taxon>
        <taxon>Euteleostomi</taxon>
        <taxon>Actinopterygii</taxon>
        <taxon>Neopterygii</taxon>
        <taxon>Teleostei</taxon>
        <taxon>Neoteleostei</taxon>
        <taxon>Acanthomorphata</taxon>
        <taxon>Eupercaria</taxon>
        <taxon>Perciformes</taxon>
        <taxon>Notothenioidei</taxon>
        <taxon>Pogonophryne</taxon>
    </lineage>
</organism>
<comment type="caution">
    <text evidence="2">The sequence shown here is derived from an EMBL/GenBank/DDBJ whole genome shotgun (WGS) entry which is preliminary data.</text>
</comment>
<evidence type="ECO:0000313" key="2">
    <source>
        <dbReference type="EMBL" id="KAJ4945538.1"/>
    </source>
</evidence>
<keyword evidence="3" id="KW-1185">Reference proteome</keyword>
<sequence length="137" mass="15373">MTTASMATQIPMVLNNKGGWMKEEEERTAMVQKLTLKETKPSVTPSQTLMLLLVSLDALSRSACQRGGYNWGCQTTLPLPLTHDKKAFLFLSPRFLLKMGDTGRVAYRQSHSPEETERRLGKRGQIGEGGGLNWNRY</sequence>
<feature type="compositionally biased region" description="Gly residues" evidence="1">
    <location>
        <begin position="124"/>
        <end position="137"/>
    </location>
</feature>
<dbReference type="AlphaFoldDB" id="A0AAD6BMD8"/>
<gene>
    <name evidence="2" type="ORF">JOQ06_023222</name>
</gene>
<feature type="region of interest" description="Disordered" evidence="1">
    <location>
        <begin position="107"/>
        <end position="137"/>
    </location>
</feature>
<proteinExistence type="predicted"/>
<dbReference type="EMBL" id="JAPTMU010000003">
    <property type="protein sequence ID" value="KAJ4945538.1"/>
    <property type="molecule type" value="Genomic_DNA"/>
</dbReference>
<name>A0AAD6BMD8_9TELE</name>
<reference evidence="2" key="1">
    <citation type="submission" date="2022-11" db="EMBL/GenBank/DDBJ databases">
        <title>Chromosome-level genome of Pogonophryne albipinna.</title>
        <authorList>
            <person name="Jo E."/>
        </authorList>
    </citation>
    <scope>NUCLEOTIDE SEQUENCE</scope>
    <source>
        <strain evidence="2">SGF0006</strain>
        <tissue evidence="2">Muscle</tissue>
    </source>
</reference>
<evidence type="ECO:0000256" key="1">
    <source>
        <dbReference type="SAM" id="MobiDB-lite"/>
    </source>
</evidence>